<keyword evidence="1" id="KW-0677">Repeat</keyword>
<dbReference type="Gene3D" id="2.80.10.50">
    <property type="match status" value="1"/>
</dbReference>
<evidence type="ECO:0000313" key="3">
    <source>
        <dbReference type="EMBL" id="EXX64120.1"/>
    </source>
</evidence>
<evidence type="ECO:0000259" key="2">
    <source>
        <dbReference type="PROSITE" id="PS50919"/>
    </source>
</evidence>
<sequence length="348" mass="40051">MNHNKYDGTIHPEVWVRQIRLSFYDQNNENTKNEQETVDYCKLLIHPSIKISSETNSFVGLVNDLKLDTSYDAFKKSIKKKVQELKFNNINKDNGDDESLKFLNNFIQLCYEGEITEIGERKRLFLNALSKGSLQHSLIDNKFDKINSMEKLSKYFYESLLDEPKTVENGSYITLKHVATGKYLSSCTDSYERGSGYSGYLVYAGPTVPDTSCVWKINEDQEKIRNNQLGKFLTIFYGDLFTLTNKNIEYNLSVSGDDESPATKNSKVCNARYGSLWHFRSTNSENPPYVKSKDIINLQSDQFVLRSSESTFTCDNKTYQEVACHKERIGGNDEWCIEIIEQSNQERG</sequence>
<gene>
    <name evidence="4" type="ORF">RirG_001370</name>
    <name evidence="3" type="ORF">RirG_145760</name>
</gene>
<dbReference type="CDD" id="cd23263">
    <property type="entry name" value="beta-trefoil_MIR"/>
    <property type="match status" value="1"/>
</dbReference>
<dbReference type="AlphaFoldDB" id="A0A015JB52"/>
<keyword evidence="5" id="KW-1185">Reference proteome</keyword>
<name>A0A015JB52_RHIIW</name>
<dbReference type="PROSITE" id="PS50919">
    <property type="entry name" value="MIR"/>
    <property type="match status" value="1"/>
</dbReference>
<feature type="domain" description="MIR" evidence="2">
    <location>
        <begin position="164"/>
        <end position="220"/>
    </location>
</feature>
<accession>A0A015JB52</accession>
<comment type="caution">
    <text evidence="3">The sequence shown here is derived from an EMBL/GenBank/DDBJ whole genome shotgun (WGS) entry which is preliminary data.</text>
</comment>
<dbReference type="SUPFAM" id="SSF82109">
    <property type="entry name" value="MIR domain"/>
    <property type="match status" value="1"/>
</dbReference>
<dbReference type="EMBL" id="JEMT01000916">
    <property type="protein sequence ID" value="EXX79880.1"/>
    <property type="molecule type" value="Genomic_DNA"/>
</dbReference>
<dbReference type="HOGENOM" id="CLU_047744_1_0_1"/>
<reference evidence="3 5" key="1">
    <citation type="submission" date="2014-02" db="EMBL/GenBank/DDBJ databases">
        <title>Single nucleus genome sequencing reveals high similarity among nuclei of an endomycorrhizal fungus.</title>
        <authorList>
            <person name="Lin K."/>
            <person name="Geurts R."/>
            <person name="Zhang Z."/>
            <person name="Limpens E."/>
            <person name="Saunders D.G."/>
            <person name="Mu D."/>
            <person name="Pang E."/>
            <person name="Cao H."/>
            <person name="Cha H."/>
            <person name="Lin T."/>
            <person name="Zhou Q."/>
            <person name="Shang Y."/>
            <person name="Li Y."/>
            <person name="Ivanov S."/>
            <person name="Sharma T."/>
            <person name="Velzen R.V."/>
            <person name="Ruijter N.D."/>
            <person name="Aanen D.K."/>
            <person name="Win J."/>
            <person name="Kamoun S."/>
            <person name="Bisseling T."/>
            <person name="Huang S."/>
        </authorList>
    </citation>
    <scope>NUCLEOTIDE SEQUENCE [LARGE SCALE GENOMIC DNA]</scope>
    <source>
        <strain evidence="3">DAOM 197198w</strain>
        <strain evidence="5">DAOM197198w</strain>
    </source>
</reference>
<dbReference type="SMR" id="A0A015JB52"/>
<dbReference type="InterPro" id="IPR036300">
    <property type="entry name" value="MIR_dom_sf"/>
</dbReference>
<organism evidence="3 5">
    <name type="scientific">Rhizophagus irregularis (strain DAOM 197198w)</name>
    <name type="common">Glomus intraradices</name>
    <dbReference type="NCBI Taxonomy" id="1432141"/>
    <lineage>
        <taxon>Eukaryota</taxon>
        <taxon>Fungi</taxon>
        <taxon>Fungi incertae sedis</taxon>
        <taxon>Mucoromycota</taxon>
        <taxon>Glomeromycotina</taxon>
        <taxon>Glomeromycetes</taxon>
        <taxon>Glomerales</taxon>
        <taxon>Glomeraceae</taxon>
        <taxon>Rhizophagus</taxon>
    </lineage>
</organism>
<proteinExistence type="predicted"/>
<evidence type="ECO:0000256" key="1">
    <source>
        <dbReference type="ARBA" id="ARBA00022737"/>
    </source>
</evidence>
<dbReference type="OrthoDB" id="2327184at2759"/>
<dbReference type="EMBL" id="JEMT01023636">
    <property type="protein sequence ID" value="EXX64120.1"/>
    <property type="molecule type" value="Genomic_DNA"/>
</dbReference>
<protein>
    <recommendedName>
        <fullName evidence="2">MIR domain-containing protein</fullName>
    </recommendedName>
</protein>
<evidence type="ECO:0000313" key="4">
    <source>
        <dbReference type="EMBL" id="EXX79880.1"/>
    </source>
</evidence>
<dbReference type="Proteomes" id="UP000022910">
    <property type="component" value="Unassembled WGS sequence"/>
</dbReference>
<evidence type="ECO:0000313" key="5">
    <source>
        <dbReference type="Proteomes" id="UP000022910"/>
    </source>
</evidence>
<dbReference type="InterPro" id="IPR016093">
    <property type="entry name" value="MIR_motif"/>
</dbReference>